<name>A0ABW8LCN6_9ACTN</name>
<feature type="region of interest" description="Disordered" evidence="1">
    <location>
        <begin position="137"/>
        <end position="159"/>
    </location>
</feature>
<dbReference type="InterPro" id="IPR050237">
    <property type="entry name" value="ATP-dep_AMP-bd_enzyme"/>
</dbReference>
<dbReference type="SUPFAM" id="SSF56801">
    <property type="entry name" value="Acetyl-CoA synthetase-like"/>
    <property type="match status" value="1"/>
</dbReference>
<evidence type="ECO:0000259" key="3">
    <source>
        <dbReference type="Pfam" id="PF13193"/>
    </source>
</evidence>
<dbReference type="PANTHER" id="PTHR43767">
    <property type="entry name" value="LONG-CHAIN-FATTY-ACID--COA LIGASE"/>
    <property type="match status" value="1"/>
</dbReference>
<dbReference type="Gene3D" id="3.30.300.30">
    <property type="match status" value="1"/>
</dbReference>
<dbReference type="InterPro" id="IPR025110">
    <property type="entry name" value="AMP-bd_C"/>
</dbReference>
<evidence type="ECO:0000256" key="1">
    <source>
        <dbReference type="SAM" id="MobiDB-lite"/>
    </source>
</evidence>
<gene>
    <name evidence="4" type="ORF">ACI2L5_01905</name>
</gene>
<evidence type="ECO:0000313" key="5">
    <source>
        <dbReference type="Proteomes" id="UP001620295"/>
    </source>
</evidence>
<feature type="domain" description="AMP-dependent synthetase/ligase" evidence="2">
    <location>
        <begin position="23"/>
        <end position="353"/>
    </location>
</feature>
<reference evidence="4 5" key="1">
    <citation type="submission" date="2024-11" db="EMBL/GenBank/DDBJ databases">
        <title>The Natural Products Discovery Center: Release of the First 8490 Sequenced Strains for Exploring Actinobacteria Biosynthetic Diversity.</title>
        <authorList>
            <person name="Kalkreuter E."/>
            <person name="Kautsar S.A."/>
            <person name="Yang D."/>
            <person name="Bader C.D."/>
            <person name="Teijaro C.N."/>
            <person name="Fluegel L."/>
            <person name="Davis C.M."/>
            <person name="Simpson J.R."/>
            <person name="Lauterbach L."/>
            <person name="Steele A.D."/>
            <person name="Gui C."/>
            <person name="Meng S."/>
            <person name="Li G."/>
            <person name="Viehrig K."/>
            <person name="Ye F."/>
            <person name="Su P."/>
            <person name="Kiefer A.F."/>
            <person name="Nichols A."/>
            <person name="Cepeda A.J."/>
            <person name="Yan W."/>
            <person name="Fan B."/>
            <person name="Jiang Y."/>
            <person name="Adhikari A."/>
            <person name="Zheng C.-J."/>
            <person name="Schuster L."/>
            <person name="Cowan T.M."/>
            <person name="Smanski M.J."/>
            <person name="Chevrette M.G."/>
            <person name="De Carvalho L.P.S."/>
            <person name="Shen B."/>
        </authorList>
    </citation>
    <scope>NUCLEOTIDE SEQUENCE [LARGE SCALE GENOMIC DNA]</scope>
    <source>
        <strain evidence="4 5">NPDC020863</strain>
    </source>
</reference>
<proteinExistence type="predicted"/>
<dbReference type="Pfam" id="PF13193">
    <property type="entry name" value="AMP-binding_C"/>
    <property type="match status" value="1"/>
</dbReference>
<dbReference type="RefSeq" id="WP_358637198.1">
    <property type="nucleotide sequence ID" value="NZ_JBFAEV010000010.1"/>
</dbReference>
<dbReference type="Proteomes" id="UP001620295">
    <property type="component" value="Unassembled WGS sequence"/>
</dbReference>
<sequence length="491" mass="53261">MPSPQQESTEPTVTIGERIGQLATEHPAATAVLSVAPNGGVSELTWAELERLTNCAARGLAEHGVTSRGTVAVALPAGPDHVVATVAAWKLGSLVVPLDPQGTAAERAALSAAIGEHVLIGDVDGAAVRPGWWRERRHSDTPLPRQGTPRSATLTGGTTGLPRVIVRPRPWAYRPGAWEARHDKAQGMRLGQTQLLVLPLYHTGFQALYQGLALDHRVIIMERFVPSLFLKLVQEHRVGYVRMVAAMMRMLLDVPGLTDYDLSSIETLHHGAGPCPEQVKRAWLELIEPGRVYEIYASQERVGRTVIRGDEWLKRPGSVGRPTDCEIRIYDEDGRRLPAGEVGEVFMRTPGVGQPSYLGDGPRLPERDGFLTVGDLGHLDADGYLYLVDRKSNVINVGGKNVYPAEVEAVLLEMPGVADAVVTGRRHEYLGQAVHALVVPSDPADPVTTAAVDAYCRERLSDAKVPMTCQIVASVPRRSSGKVRRAELGER</sequence>
<dbReference type="EMBL" id="JBJDQH010000001">
    <property type="protein sequence ID" value="MFK4263682.1"/>
    <property type="molecule type" value="Genomic_DNA"/>
</dbReference>
<keyword evidence="5" id="KW-1185">Reference proteome</keyword>
<protein>
    <submittedName>
        <fullName evidence="4">Class I adenylate-forming enzyme family protein</fullName>
    </submittedName>
</protein>
<comment type="caution">
    <text evidence="4">The sequence shown here is derived from an EMBL/GenBank/DDBJ whole genome shotgun (WGS) entry which is preliminary data.</text>
</comment>
<evidence type="ECO:0000313" key="4">
    <source>
        <dbReference type="EMBL" id="MFK4263682.1"/>
    </source>
</evidence>
<accession>A0ABW8LCN6</accession>
<dbReference type="InterPro" id="IPR000873">
    <property type="entry name" value="AMP-dep_synth/lig_dom"/>
</dbReference>
<feature type="domain" description="AMP-binding enzyme C-terminal" evidence="3">
    <location>
        <begin position="406"/>
        <end position="482"/>
    </location>
</feature>
<dbReference type="Gene3D" id="3.40.50.12780">
    <property type="entry name" value="N-terminal domain of ligase-like"/>
    <property type="match status" value="1"/>
</dbReference>
<dbReference type="InterPro" id="IPR042099">
    <property type="entry name" value="ANL_N_sf"/>
</dbReference>
<dbReference type="Pfam" id="PF00501">
    <property type="entry name" value="AMP-binding"/>
    <property type="match status" value="1"/>
</dbReference>
<organism evidence="4 5">
    <name type="scientific">Streptomyces milbemycinicus</name>
    <dbReference type="NCBI Taxonomy" id="476552"/>
    <lineage>
        <taxon>Bacteria</taxon>
        <taxon>Bacillati</taxon>
        <taxon>Actinomycetota</taxon>
        <taxon>Actinomycetes</taxon>
        <taxon>Kitasatosporales</taxon>
        <taxon>Streptomycetaceae</taxon>
        <taxon>Streptomyces</taxon>
    </lineage>
</organism>
<dbReference type="InterPro" id="IPR045851">
    <property type="entry name" value="AMP-bd_C_sf"/>
</dbReference>
<evidence type="ECO:0000259" key="2">
    <source>
        <dbReference type="Pfam" id="PF00501"/>
    </source>
</evidence>
<dbReference type="PANTHER" id="PTHR43767:SF1">
    <property type="entry name" value="NONRIBOSOMAL PEPTIDE SYNTHASE PES1 (EUROFUNG)-RELATED"/>
    <property type="match status" value="1"/>
</dbReference>